<dbReference type="Proteomes" id="UP001515480">
    <property type="component" value="Unassembled WGS sequence"/>
</dbReference>
<reference evidence="9 10" key="1">
    <citation type="journal article" date="2024" name="Science">
        <title>Giant polyketide synthase enzymes in the biosynthesis of giant marine polyether toxins.</title>
        <authorList>
            <person name="Fallon T.R."/>
            <person name="Shende V.V."/>
            <person name="Wierzbicki I.H."/>
            <person name="Pendleton A.L."/>
            <person name="Watervoot N.F."/>
            <person name="Auber R.P."/>
            <person name="Gonzalez D.J."/>
            <person name="Wisecaver J.H."/>
            <person name="Moore B.S."/>
        </authorList>
    </citation>
    <scope>NUCLEOTIDE SEQUENCE [LARGE SCALE GENOMIC DNA]</scope>
    <source>
        <strain evidence="9 10">12B1</strain>
    </source>
</reference>
<comment type="subcellular location">
    <subcellularLocation>
        <location evidence="1">Cell membrane</location>
        <topology evidence="1">Multi-pass membrane protein</topology>
    </subcellularLocation>
</comment>
<dbReference type="SUPFAM" id="SSF103473">
    <property type="entry name" value="MFS general substrate transporter"/>
    <property type="match status" value="2"/>
</dbReference>
<dbReference type="GO" id="GO:0005886">
    <property type="term" value="C:plasma membrane"/>
    <property type="evidence" value="ECO:0007669"/>
    <property type="project" value="UniProtKB-SubCell"/>
</dbReference>
<dbReference type="InterPro" id="IPR036259">
    <property type="entry name" value="MFS_trans_sf"/>
</dbReference>
<gene>
    <name evidence="9" type="ORF">AB1Y20_014601</name>
</gene>
<feature type="transmembrane region" description="Helical" evidence="8">
    <location>
        <begin position="454"/>
        <end position="476"/>
    </location>
</feature>
<feature type="region of interest" description="Disordered" evidence="7">
    <location>
        <begin position="1"/>
        <end position="21"/>
    </location>
</feature>
<dbReference type="EMBL" id="JBGBPQ010000030">
    <property type="protein sequence ID" value="KAL1495960.1"/>
    <property type="molecule type" value="Genomic_DNA"/>
</dbReference>
<evidence type="ECO:0008006" key="11">
    <source>
        <dbReference type="Google" id="ProtNLM"/>
    </source>
</evidence>
<keyword evidence="4 8" id="KW-0812">Transmembrane</keyword>
<feature type="transmembrane region" description="Helical" evidence="8">
    <location>
        <begin position="59"/>
        <end position="78"/>
    </location>
</feature>
<evidence type="ECO:0000256" key="2">
    <source>
        <dbReference type="ARBA" id="ARBA00022448"/>
    </source>
</evidence>
<name>A0AB34ICR9_PRYPA</name>
<evidence type="ECO:0000256" key="7">
    <source>
        <dbReference type="SAM" id="MobiDB-lite"/>
    </source>
</evidence>
<evidence type="ECO:0000256" key="3">
    <source>
        <dbReference type="ARBA" id="ARBA00022475"/>
    </source>
</evidence>
<feature type="transmembrane region" description="Helical" evidence="8">
    <location>
        <begin position="122"/>
        <end position="142"/>
    </location>
</feature>
<keyword evidence="5 8" id="KW-1133">Transmembrane helix</keyword>
<keyword evidence="2" id="KW-0813">Transport</keyword>
<keyword evidence="6 8" id="KW-0472">Membrane</keyword>
<dbReference type="PANTHER" id="PTHR23517">
    <property type="entry name" value="RESISTANCE PROTEIN MDTM, PUTATIVE-RELATED-RELATED"/>
    <property type="match status" value="1"/>
</dbReference>
<dbReference type="GO" id="GO:0022857">
    <property type="term" value="F:transmembrane transporter activity"/>
    <property type="evidence" value="ECO:0007669"/>
    <property type="project" value="InterPro"/>
</dbReference>
<feature type="transmembrane region" description="Helical" evidence="8">
    <location>
        <begin position="416"/>
        <end position="439"/>
    </location>
</feature>
<feature type="transmembrane region" description="Helical" evidence="8">
    <location>
        <begin position="370"/>
        <end position="396"/>
    </location>
</feature>
<evidence type="ECO:0000256" key="5">
    <source>
        <dbReference type="ARBA" id="ARBA00022989"/>
    </source>
</evidence>
<proteinExistence type="predicted"/>
<evidence type="ECO:0000313" key="10">
    <source>
        <dbReference type="Proteomes" id="UP001515480"/>
    </source>
</evidence>
<evidence type="ECO:0000256" key="6">
    <source>
        <dbReference type="ARBA" id="ARBA00023136"/>
    </source>
</evidence>
<dbReference type="Gene3D" id="1.20.1250.20">
    <property type="entry name" value="MFS general substrate transporter like domains"/>
    <property type="match status" value="1"/>
</dbReference>
<evidence type="ECO:0000313" key="9">
    <source>
        <dbReference type="EMBL" id="KAL1495960.1"/>
    </source>
</evidence>
<dbReference type="AlphaFoldDB" id="A0AB34ICR9"/>
<dbReference type="InterPro" id="IPR011701">
    <property type="entry name" value="MFS"/>
</dbReference>
<evidence type="ECO:0000256" key="1">
    <source>
        <dbReference type="ARBA" id="ARBA00004651"/>
    </source>
</evidence>
<protein>
    <recommendedName>
        <fullName evidence="11">Major facilitator superfamily (MFS) profile domain-containing protein</fullName>
    </recommendedName>
</protein>
<accession>A0AB34ICR9</accession>
<feature type="transmembrane region" description="Helical" evidence="8">
    <location>
        <begin position="154"/>
        <end position="174"/>
    </location>
</feature>
<feature type="transmembrane region" description="Helical" evidence="8">
    <location>
        <begin position="288"/>
        <end position="308"/>
    </location>
</feature>
<comment type="caution">
    <text evidence="9">The sequence shown here is derived from an EMBL/GenBank/DDBJ whole genome shotgun (WGS) entry which is preliminary data.</text>
</comment>
<evidence type="ECO:0000256" key="8">
    <source>
        <dbReference type="SAM" id="Phobius"/>
    </source>
</evidence>
<sequence length="547" mass="57770">MEESAWKGLKRGRGRGGRRGRKAAALSDFNLEHDERAALLPRTPRRTAGDRDELPRARALLYIFLSLRFLESFAYFTLSNVFTLHLSSQFGLDDATAGTLFGLRGAVSHVYGTVLGPVVDAVGLRACLFVGFVLSALGRFWFACASTTQAVALAVYVPMAMGHSLVGCSLTIGIKRVTLPSPAAGSLSSSWGFAMAYCAAVCGIMLCGPMIDITTAVMSPAPPYQRLALITSALSCSAAVISAVALRCAPSSLIEPFVSMGPHQAASVAQRASGYCSDLTQVVCSRRFLRFCAFSVALLPGLTVLRNLDGGIFPKFMLRTFGPHVPKGTIYALNPLFALLLAPTLVSLLSKRAPWPVIRAGITISAVSPLVVSACGASLGSVVAFVLLLTLGDALYNPRMDAYAMSVAPVGREGTFAGAAAALVFLAEVPAGVLGGMLLERYCLDGHGCDARRLFGALAAFAALTPMALWSCPSLFREEASLEIAKVEGKVEGSSAARQEQKWQLERELRRKLAAEGAAGIVGGGRPKAELVALSADQDTDDELEVE</sequence>
<evidence type="ECO:0000256" key="4">
    <source>
        <dbReference type="ARBA" id="ARBA00022692"/>
    </source>
</evidence>
<feature type="compositionally biased region" description="Basic residues" evidence="7">
    <location>
        <begin position="8"/>
        <end position="21"/>
    </location>
</feature>
<feature type="transmembrane region" description="Helical" evidence="8">
    <location>
        <begin position="194"/>
        <end position="215"/>
    </location>
</feature>
<organism evidence="9 10">
    <name type="scientific">Prymnesium parvum</name>
    <name type="common">Toxic golden alga</name>
    <dbReference type="NCBI Taxonomy" id="97485"/>
    <lineage>
        <taxon>Eukaryota</taxon>
        <taxon>Haptista</taxon>
        <taxon>Haptophyta</taxon>
        <taxon>Prymnesiophyceae</taxon>
        <taxon>Prymnesiales</taxon>
        <taxon>Prymnesiaceae</taxon>
        <taxon>Prymnesium</taxon>
    </lineage>
</organism>
<dbReference type="Pfam" id="PF07690">
    <property type="entry name" value="MFS_1"/>
    <property type="match status" value="1"/>
</dbReference>
<keyword evidence="3" id="KW-1003">Cell membrane</keyword>
<dbReference type="PANTHER" id="PTHR23517:SF3">
    <property type="entry name" value="INTEGRAL MEMBRANE TRANSPORT PROTEIN"/>
    <property type="match status" value="1"/>
</dbReference>
<keyword evidence="10" id="KW-1185">Reference proteome</keyword>
<dbReference type="InterPro" id="IPR050171">
    <property type="entry name" value="MFS_Transporters"/>
</dbReference>
<feature type="transmembrane region" description="Helical" evidence="8">
    <location>
        <begin position="329"/>
        <end position="350"/>
    </location>
</feature>